<keyword evidence="3" id="KW-1185">Reference proteome</keyword>
<protein>
    <submittedName>
        <fullName evidence="2">DinB family protein</fullName>
    </submittedName>
</protein>
<organism evidence="2 3">
    <name type="scientific">Sporosarcina siberiensis</name>
    <dbReference type="NCBI Taxonomy" id="1365606"/>
    <lineage>
        <taxon>Bacteria</taxon>
        <taxon>Bacillati</taxon>
        <taxon>Bacillota</taxon>
        <taxon>Bacilli</taxon>
        <taxon>Bacillales</taxon>
        <taxon>Caryophanaceae</taxon>
        <taxon>Sporosarcina</taxon>
    </lineage>
</organism>
<evidence type="ECO:0000313" key="2">
    <source>
        <dbReference type="EMBL" id="MFD1928088.1"/>
    </source>
</evidence>
<comment type="caution">
    <text evidence="2">The sequence shown here is derived from an EMBL/GenBank/DDBJ whole genome shotgun (WGS) entry which is preliminary data.</text>
</comment>
<reference evidence="3" key="1">
    <citation type="journal article" date="2019" name="Int. J. Syst. Evol. Microbiol.">
        <title>The Global Catalogue of Microorganisms (GCM) 10K type strain sequencing project: providing services to taxonomists for standard genome sequencing and annotation.</title>
        <authorList>
            <consortium name="The Broad Institute Genomics Platform"/>
            <consortium name="The Broad Institute Genome Sequencing Center for Infectious Disease"/>
            <person name="Wu L."/>
            <person name="Ma J."/>
        </authorList>
    </citation>
    <scope>NUCLEOTIDE SEQUENCE [LARGE SCALE GENOMIC DNA]</scope>
    <source>
        <strain evidence="3">CGMCC 4.7177</strain>
    </source>
</reference>
<evidence type="ECO:0000313" key="3">
    <source>
        <dbReference type="Proteomes" id="UP001597218"/>
    </source>
</evidence>
<name>A0ABW4SEZ7_9BACL</name>
<dbReference type="RefSeq" id="WP_381537535.1">
    <property type="nucleotide sequence ID" value="NZ_JBHUGI010000024.1"/>
</dbReference>
<gene>
    <name evidence="2" type="ORF">ACFSFY_08455</name>
</gene>
<dbReference type="SUPFAM" id="SSF109854">
    <property type="entry name" value="DinB/YfiT-like putative metalloenzymes"/>
    <property type="match status" value="1"/>
</dbReference>
<dbReference type="EMBL" id="JBHUGI010000024">
    <property type="protein sequence ID" value="MFD1928088.1"/>
    <property type="molecule type" value="Genomic_DNA"/>
</dbReference>
<dbReference type="Pfam" id="PF12867">
    <property type="entry name" value="DinB_2"/>
    <property type="match status" value="1"/>
</dbReference>
<proteinExistence type="predicted"/>
<dbReference type="InterPro" id="IPR024775">
    <property type="entry name" value="DinB-like"/>
</dbReference>
<dbReference type="InterPro" id="IPR034660">
    <property type="entry name" value="DinB/YfiT-like"/>
</dbReference>
<dbReference type="Proteomes" id="UP001597218">
    <property type="component" value="Unassembled WGS sequence"/>
</dbReference>
<evidence type="ECO:0000259" key="1">
    <source>
        <dbReference type="Pfam" id="PF12867"/>
    </source>
</evidence>
<feature type="domain" description="DinB-like" evidence="1">
    <location>
        <begin position="3"/>
        <end position="143"/>
    </location>
</feature>
<accession>A0ABW4SEZ7</accession>
<dbReference type="Gene3D" id="1.20.120.450">
    <property type="entry name" value="dinb family like domain"/>
    <property type="match status" value="1"/>
</dbReference>
<sequence>MQQLRLARMHLIGRMKRVEDSKWDVQPSGFNNNIRWHAGHIFVTMETLIHQSINSYEPKHPNWIPLFVDGTSPEEWGEDVPSNEELMTNLREQLEWVIPFLEGKQDLKMSEPLIIGENIMTIDDIQGIIQFIAWHEGVHAGVIDALSKVS</sequence>